<sequence>MALALVVLSGCASMQTQFAREAELVAARGEPHRIWDNPDGTRTYEYSTQPNGSSTWMYTIDANGSIVEQHDALSPRNRARVERGMSKDEVARLLGEHDSVQIYRRLNEEVWDWRIPTDHGFAGTYFNVHFIDDVVDRTSITQIHYGGDGGLSGWFGHPFGWGMGIGYHHHPRFYGGYGHPWGWSPWYGW</sequence>
<organism evidence="1 2">
    <name type="scientific">Pseudazoarcus pumilus</name>
    <dbReference type="NCBI Taxonomy" id="2067960"/>
    <lineage>
        <taxon>Bacteria</taxon>
        <taxon>Pseudomonadati</taxon>
        <taxon>Pseudomonadota</taxon>
        <taxon>Betaproteobacteria</taxon>
        <taxon>Rhodocyclales</taxon>
        <taxon>Zoogloeaceae</taxon>
        <taxon>Pseudazoarcus</taxon>
    </lineage>
</organism>
<name>A0A2I6S9T6_9RHOO</name>
<proteinExistence type="predicted"/>
<dbReference type="Proteomes" id="UP000242205">
    <property type="component" value="Chromosome"/>
</dbReference>
<reference evidence="1 2" key="1">
    <citation type="submission" date="2018-01" db="EMBL/GenBank/DDBJ databases">
        <authorList>
            <person name="Fu G.-Y."/>
        </authorList>
    </citation>
    <scope>NUCLEOTIDE SEQUENCE [LARGE SCALE GENOMIC DNA]</scope>
    <source>
        <strain evidence="1 2">SY39</strain>
    </source>
</reference>
<keyword evidence="2" id="KW-1185">Reference proteome</keyword>
<evidence type="ECO:0000313" key="1">
    <source>
        <dbReference type="EMBL" id="AUN96022.1"/>
    </source>
</evidence>
<dbReference type="EMBL" id="CP025682">
    <property type="protein sequence ID" value="AUN96022.1"/>
    <property type="molecule type" value="Genomic_DNA"/>
</dbReference>
<evidence type="ECO:0000313" key="2">
    <source>
        <dbReference type="Proteomes" id="UP000242205"/>
    </source>
</evidence>
<dbReference type="OrthoDB" id="5297256at2"/>
<protein>
    <recommendedName>
        <fullName evidence="3">Lipoprotein SmpA/OmlA domain-containing protein</fullName>
    </recommendedName>
</protein>
<accession>A0A2I6S9T6</accession>
<evidence type="ECO:0008006" key="3">
    <source>
        <dbReference type="Google" id="ProtNLM"/>
    </source>
</evidence>
<dbReference type="AlphaFoldDB" id="A0A2I6S9T6"/>
<gene>
    <name evidence="1" type="ORF">C0099_14395</name>
</gene>
<dbReference type="KEGG" id="atw:C0099_14395"/>